<organism evidence="1 2">
    <name type="scientific">Rossellomorea vietnamensis</name>
    <dbReference type="NCBI Taxonomy" id="218284"/>
    <lineage>
        <taxon>Bacteria</taxon>
        <taxon>Bacillati</taxon>
        <taxon>Bacillota</taxon>
        <taxon>Bacilli</taxon>
        <taxon>Bacillales</taxon>
        <taxon>Bacillaceae</taxon>
        <taxon>Rossellomorea</taxon>
    </lineage>
</organism>
<dbReference type="RefSeq" id="WP_148942109.1">
    <property type="nucleotide sequence ID" value="NZ_VTEI01000019.1"/>
</dbReference>
<dbReference type="Proteomes" id="UP000322267">
    <property type="component" value="Unassembled WGS sequence"/>
</dbReference>
<name>A0A5D4NI70_9BACI</name>
<protein>
    <recommendedName>
        <fullName evidence="3">Spore coat protein</fullName>
    </recommendedName>
</protein>
<reference evidence="1 2" key="1">
    <citation type="submission" date="2019-08" db="EMBL/GenBank/DDBJ databases">
        <title>Bacillus genomes from the desert of Cuatro Cienegas, Coahuila.</title>
        <authorList>
            <person name="Olmedo-Alvarez G."/>
        </authorList>
    </citation>
    <scope>NUCLEOTIDE SEQUENCE [LARGE SCALE GENOMIC DNA]</scope>
    <source>
        <strain evidence="1 2">CH34_1T</strain>
    </source>
</reference>
<accession>A0A5D4NI70</accession>
<comment type="caution">
    <text evidence="1">The sequence shown here is derived from an EMBL/GenBank/DDBJ whole genome shotgun (WGS) entry which is preliminary data.</text>
</comment>
<gene>
    <name evidence="1" type="ORF">FZC78_21405</name>
</gene>
<dbReference type="EMBL" id="VTEI01000019">
    <property type="protein sequence ID" value="TYS13519.1"/>
    <property type="molecule type" value="Genomic_DNA"/>
</dbReference>
<sequence length="171" mass="19619">MKLPAIDLGLMAEHLTAHEGVIFKLQTYYQNVQNPLLKRVLKSHIDTLQVHVAVMISLIDPNRIHKVQLPEISEILFTETLGELQPWEKNIALEGSFTAKSMGTNNFNSAAMMKDENVKNIHLQMSYQDIHFQKMYNKLITASDGGFVPMASKDMQWMTVQKYQHLLSNNY</sequence>
<dbReference type="OrthoDB" id="2452736at2"/>
<evidence type="ECO:0008006" key="3">
    <source>
        <dbReference type="Google" id="ProtNLM"/>
    </source>
</evidence>
<evidence type="ECO:0000313" key="2">
    <source>
        <dbReference type="Proteomes" id="UP000322267"/>
    </source>
</evidence>
<evidence type="ECO:0000313" key="1">
    <source>
        <dbReference type="EMBL" id="TYS13519.1"/>
    </source>
</evidence>
<dbReference type="AlphaFoldDB" id="A0A5D4NI70"/>
<proteinExistence type="predicted"/>